<evidence type="ECO:0000256" key="1">
    <source>
        <dbReference type="ARBA" id="ARBA00010928"/>
    </source>
</evidence>
<keyword evidence="2" id="KW-0560">Oxidoreductase</keyword>
<protein>
    <submittedName>
        <fullName evidence="5">Oxidoreductase</fullName>
    </submittedName>
</protein>
<dbReference type="InterPro" id="IPR004104">
    <property type="entry name" value="Gfo/Idh/MocA-like_OxRdtase_C"/>
</dbReference>
<dbReference type="Gene3D" id="3.40.50.720">
    <property type="entry name" value="NAD(P)-binding Rossmann-like Domain"/>
    <property type="match status" value="1"/>
</dbReference>
<dbReference type="EMBL" id="PISE01000011">
    <property type="protein sequence ID" value="PKG24702.1"/>
    <property type="molecule type" value="Genomic_DNA"/>
</dbReference>
<dbReference type="GO" id="GO:0016491">
    <property type="term" value="F:oxidoreductase activity"/>
    <property type="evidence" value="ECO:0007669"/>
    <property type="project" value="UniProtKB-KW"/>
</dbReference>
<reference evidence="5 6" key="1">
    <citation type="journal article" date="2003" name="Int. J. Syst. Evol. Microbiol.">
        <title>Bacillus nealsonii sp. nov., isolated from a spacecraft-assembly facility, whose spores are gamma-radiation resistant.</title>
        <authorList>
            <person name="Venkateswaran K."/>
            <person name="Kempf M."/>
            <person name="Chen F."/>
            <person name="Satomi M."/>
            <person name="Nicholson W."/>
            <person name="Kern R."/>
        </authorList>
    </citation>
    <scope>NUCLEOTIDE SEQUENCE [LARGE SCALE GENOMIC DNA]</scope>
    <source>
        <strain evidence="5 6">FO-92</strain>
    </source>
</reference>
<dbReference type="Gene3D" id="3.30.360.10">
    <property type="entry name" value="Dihydrodipicolinate Reductase, domain 2"/>
    <property type="match status" value="1"/>
</dbReference>
<name>A0A2N0Z5B6_9BACI</name>
<feature type="domain" description="Gfo/Idh/MocA-like oxidoreductase C-terminal" evidence="4">
    <location>
        <begin position="137"/>
        <end position="334"/>
    </location>
</feature>
<organism evidence="5 6">
    <name type="scientific">Niallia nealsonii</name>
    <dbReference type="NCBI Taxonomy" id="115979"/>
    <lineage>
        <taxon>Bacteria</taxon>
        <taxon>Bacillati</taxon>
        <taxon>Bacillota</taxon>
        <taxon>Bacilli</taxon>
        <taxon>Bacillales</taxon>
        <taxon>Bacillaceae</taxon>
        <taxon>Niallia</taxon>
    </lineage>
</organism>
<evidence type="ECO:0000313" key="6">
    <source>
        <dbReference type="Proteomes" id="UP000233375"/>
    </source>
</evidence>
<feature type="domain" description="Gfo/Idh/MocA-like oxidoreductase N-terminal" evidence="3">
    <location>
        <begin position="6"/>
        <end position="125"/>
    </location>
</feature>
<proteinExistence type="inferred from homology"/>
<evidence type="ECO:0000256" key="2">
    <source>
        <dbReference type="ARBA" id="ARBA00023002"/>
    </source>
</evidence>
<dbReference type="InterPro" id="IPR000683">
    <property type="entry name" value="Gfo/Idh/MocA-like_OxRdtase_N"/>
</dbReference>
<dbReference type="OrthoDB" id="9815825at2"/>
<comment type="caution">
    <text evidence="5">The sequence shown here is derived from an EMBL/GenBank/DDBJ whole genome shotgun (WGS) entry which is preliminary data.</text>
</comment>
<accession>A0A2N0Z5B6</accession>
<dbReference type="GO" id="GO:0000166">
    <property type="term" value="F:nucleotide binding"/>
    <property type="evidence" value="ECO:0007669"/>
    <property type="project" value="InterPro"/>
</dbReference>
<dbReference type="PANTHER" id="PTHR42840:SF3">
    <property type="entry name" value="BINDING ROSSMANN FOLD OXIDOREDUCTASE, PUTATIVE (AFU_ORTHOLOGUE AFUA_2G10240)-RELATED"/>
    <property type="match status" value="1"/>
</dbReference>
<keyword evidence="6" id="KW-1185">Reference proteome</keyword>
<dbReference type="SUPFAM" id="SSF55347">
    <property type="entry name" value="Glyceraldehyde-3-phosphate dehydrogenase-like, C-terminal domain"/>
    <property type="match status" value="1"/>
</dbReference>
<dbReference type="RefSeq" id="WP_101176137.1">
    <property type="nucleotide sequence ID" value="NZ_PISE01000011.1"/>
</dbReference>
<dbReference type="SUPFAM" id="SSF51735">
    <property type="entry name" value="NAD(P)-binding Rossmann-fold domains"/>
    <property type="match status" value="1"/>
</dbReference>
<dbReference type="InterPro" id="IPR036291">
    <property type="entry name" value="NAD(P)-bd_dom_sf"/>
</dbReference>
<dbReference type="AlphaFoldDB" id="A0A2N0Z5B6"/>
<dbReference type="Proteomes" id="UP000233375">
    <property type="component" value="Unassembled WGS sequence"/>
</dbReference>
<comment type="similarity">
    <text evidence="1">Belongs to the Gfo/Idh/MocA family.</text>
</comment>
<evidence type="ECO:0000259" key="4">
    <source>
        <dbReference type="Pfam" id="PF02894"/>
    </source>
</evidence>
<dbReference type="PANTHER" id="PTHR42840">
    <property type="entry name" value="NAD(P)-BINDING ROSSMANN-FOLD SUPERFAMILY PROTEIN-RELATED"/>
    <property type="match status" value="1"/>
</dbReference>
<dbReference type="Pfam" id="PF02894">
    <property type="entry name" value="GFO_IDH_MocA_C"/>
    <property type="match status" value="1"/>
</dbReference>
<evidence type="ECO:0000259" key="3">
    <source>
        <dbReference type="Pfam" id="PF01408"/>
    </source>
</evidence>
<evidence type="ECO:0000313" key="5">
    <source>
        <dbReference type="EMBL" id="PKG24702.1"/>
    </source>
</evidence>
<gene>
    <name evidence="5" type="ORF">CWS01_05475</name>
</gene>
<dbReference type="Pfam" id="PF01408">
    <property type="entry name" value="GFO_IDH_MocA"/>
    <property type="match status" value="1"/>
</dbReference>
<sequence>MKNKTKCAILGIGRLGYWHAINAATRIQNVEVAAIFDIDLTRAEQVARELEIPKFTSNEEDIFQDDSIEAVIIATPTSTHYELLKKASLANKKIFVEKPLTIDLQEAEEITSLLDKNNTYCQLGFMRRYDPAYAEAKRRILAGDIGKPLYFKGISRDPDCPHEAFIKNSGGIFVDVSIHDFDIARYLFDSEITKVSANGKVLKHPFVEKYQDVDQALSYIEFESGAAGDVEASRNAYYGYDIRAEIIGSEGTIVVGDNLQMHNLHIYTKAGKTHDILPHFPERFVDAYNLELVDFFARLREGRPAPVTAYDGLKALKVACAARTSYLTQKPVSLVEETTASTRN</sequence>